<comment type="caution">
    <text evidence="1">The sequence shown here is derived from an EMBL/GenBank/DDBJ whole genome shotgun (WGS) entry which is preliminary data.</text>
</comment>
<dbReference type="EMBL" id="VGLS01000357">
    <property type="protein sequence ID" value="MBM3224580.1"/>
    <property type="molecule type" value="Genomic_DNA"/>
</dbReference>
<evidence type="ECO:0000313" key="2">
    <source>
        <dbReference type="Proteomes" id="UP000712673"/>
    </source>
</evidence>
<dbReference type="Pfam" id="PF07386">
    <property type="entry name" value="DUF1499"/>
    <property type="match status" value="1"/>
</dbReference>
<dbReference type="PIRSF" id="PIRSF026426">
    <property type="entry name" value="DUF1499"/>
    <property type="match status" value="1"/>
</dbReference>
<proteinExistence type="predicted"/>
<sequence length="140" mass="15443">MARSVFGKLFSGTRPDYLGQCRSTLAPCPALSNCVSSTAGEQRHAIAPLAFTGQPDTAMQTLHTVVTSMPRTRVIVHEGDYLYVECASKLLGFVDDVEFLLDRPARQIQVRSASRLGYSDLGVNRQRIESIRVAFQARQP</sequence>
<gene>
    <name evidence="1" type="ORF">FJZ47_12360</name>
</gene>
<dbReference type="InterPro" id="IPR010865">
    <property type="entry name" value="DUF1499"/>
</dbReference>
<dbReference type="AlphaFoldDB" id="A0A938B4D8"/>
<protein>
    <submittedName>
        <fullName evidence="1">DUF1499 domain-containing protein</fullName>
    </submittedName>
</protein>
<dbReference type="Proteomes" id="UP000712673">
    <property type="component" value="Unassembled WGS sequence"/>
</dbReference>
<organism evidence="1 2">
    <name type="scientific">Tectimicrobiota bacterium</name>
    <dbReference type="NCBI Taxonomy" id="2528274"/>
    <lineage>
        <taxon>Bacteria</taxon>
        <taxon>Pseudomonadati</taxon>
        <taxon>Nitrospinota/Tectimicrobiota group</taxon>
        <taxon>Candidatus Tectimicrobiota</taxon>
    </lineage>
</organism>
<evidence type="ECO:0000313" key="1">
    <source>
        <dbReference type="EMBL" id="MBM3224580.1"/>
    </source>
</evidence>
<name>A0A938B4D8_UNCTE</name>
<dbReference type="PANTHER" id="PTHR34801:SF6">
    <property type="entry name" value="SLL1620 PROTEIN"/>
    <property type="match status" value="1"/>
</dbReference>
<accession>A0A938B4D8</accession>
<reference evidence="1" key="1">
    <citation type="submission" date="2019-03" db="EMBL/GenBank/DDBJ databases">
        <title>Lake Tanganyika Metagenome-Assembled Genomes (MAGs).</title>
        <authorList>
            <person name="Tran P."/>
        </authorList>
    </citation>
    <scope>NUCLEOTIDE SEQUENCE</scope>
    <source>
        <strain evidence="1">K_DeepCast_65m_m2_066</strain>
    </source>
</reference>
<dbReference type="PANTHER" id="PTHR34801">
    <property type="entry name" value="EXPRESSED PROTEIN"/>
    <property type="match status" value="1"/>
</dbReference>